<gene>
    <name evidence="1" type="ORF">BGTH12_LOCUS5110</name>
</gene>
<evidence type="ECO:0000313" key="2">
    <source>
        <dbReference type="Proteomes" id="UP000683417"/>
    </source>
</evidence>
<dbReference type="Proteomes" id="UP000683417">
    <property type="component" value="Unassembled WGS sequence"/>
</dbReference>
<protein>
    <submittedName>
        <fullName evidence="1">BgTH12-05497</fullName>
    </submittedName>
</protein>
<sequence>MDMTDSKCYPVKFHQRKGLPTEKTLHPTASAPSKIVSKAKRYASFFADHVKRGEMPWTHWYCCKSVNGAECEKENHRLHKQCKTCKHRVCENCIKGTL</sequence>
<reference evidence="1" key="1">
    <citation type="submission" date="2020-10" db="EMBL/GenBank/DDBJ databases">
        <authorList>
            <person name="Muller C M."/>
        </authorList>
    </citation>
    <scope>NUCLEOTIDE SEQUENCE</scope>
    <source>
        <strain evidence="1">THUN-12</strain>
    </source>
</reference>
<accession>A0A9W4GFN3</accession>
<dbReference type="EMBL" id="CAJHIT010000008">
    <property type="protein sequence ID" value="CAD6503752.1"/>
    <property type="molecule type" value="Genomic_DNA"/>
</dbReference>
<name>A0A9W4GFN3_BLUGR</name>
<comment type="caution">
    <text evidence="1">The sequence shown here is derived from an EMBL/GenBank/DDBJ whole genome shotgun (WGS) entry which is preliminary data.</text>
</comment>
<proteinExistence type="predicted"/>
<evidence type="ECO:0000313" key="1">
    <source>
        <dbReference type="EMBL" id="CAD6503752.1"/>
    </source>
</evidence>
<dbReference type="AlphaFoldDB" id="A0A9W4GFN3"/>
<organism evidence="1 2">
    <name type="scientific">Blumeria graminis f. sp. triticale</name>
    <dbReference type="NCBI Taxonomy" id="1689686"/>
    <lineage>
        <taxon>Eukaryota</taxon>
        <taxon>Fungi</taxon>
        <taxon>Dikarya</taxon>
        <taxon>Ascomycota</taxon>
        <taxon>Pezizomycotina</taxon>
        <taxon>Leotiomycetes</taxon>
        <taxon>Erysiphales</taxon>
        <taxon>Erysiphaceae</taxon>
        <taxon>Blumeria</taxon>
    </lineage>
</organism>